<dbReference type="InterPro" id="IPR008709">
    <property type="entry name" value="Neurochondrin"/>
</dbReference>
<gene>
    <name evidence="2" type="ORF">SODALDRAFT_330041</name>
</gene>
<sequence length="695" mass="75805">MVEGQKSSDKGKGPDIGDGPREDNGPEASQPNSTILDNIRSSLRRKDDTSRFVGLTMLRAFLDSSSELRSDPDILLSLWEAISPKFLDRLIKSKNVQGQGDKSTYPTLDLGVLVIHRFTLLLPEQAKRSDGLVGRIPTLVDAVLRSSEETTQRIVQTLLELVTFHEGSAALISVSDLSPLVEVAPSQRLVLSIFDRAWLNCMAAGHGKTPLTGSIDQTIQGLVSAFKGTDGVTFLQFLGDFLRKSQPEALPPHPRWIQSVVQLVRNLLTSRPNPAARNAYTLVSASLLEVYPADASRLLFTTDVKDDKPFAYLLITLILTDIRATIPRLLSLLNDPSYPDTAKQIGSAFDIVTHFVGYLVRSIDALVNEDTENEDMSIMLPAEFLLKIRTNITETMSLTIEFLRDRWDASVAGAMGLHPDARPGAAEHWKGYLPISWESTRDVVDNDPLILAAIRALALWLREDDNKQLRKESAGLTDLFLDLYESSSSSSSSSSDSNNNDNSITADRLDFRSAVLVALEGVMVEEKGIHAFIKNEGWKILSKDLFSILQAVSTATASASASASAADHLRRDSEAVRGREIVRVLLAFVESEEHGTEEDWMGVITAVAAWSPPDDASLPLVVQEFLAAVLQLATALLANAHDGVRKRYAYSTSAIVGIATQLQEGLDGEEGREAGDGGALRESLDDVFATLGSLD</sequence>
<dbReference type="AlphaFoldDB" id="A0A3N2Q0P6"/>
<dbReference type="RefSeq" id="XP_028468137.1">
    <property type="nucleotide sequence ID" value="XM_028611109.1"/>
</dbReference>
<proteinExistence type="predicted"/>
<reference evidence="2 3" key="1">
    <citation type="journal article" date="2018" name="Mol. Ecol.">
        <title>The obligate alkalophilic soda-lake fungus Sodiomyces alkalinus has shifted to a protein diet.</title>
        <authorList>
            <person name="Grum-Grzhimaylo A.A."/>
            <person name="Falkoski D.L."/>
            <person name="van den Heuvel J."/>
            <person name="Valero-Jimenez C.A."/>
            <person name="Min B."/>
            <person name="Choi I.G."/>
            <person name="Lipzen A."/>
            <person name="Daum C.G."/>
            <person name="Aanen D.K."/>
            <person name="Tsang A."/>
            <person name="Henrissat B."/>
            <person name="Bilanenko E.N."/>
            <person name="de Vries R.P."/>
            <person name="van Kan J.A.L."/>
            <person name="Grigoriev I.V."/>
            <person name="Debets A.J.M."/>
        </authorList>
    </citation>
    <scope>NUCLEOTIDE SEQUENCE [LARGE SCALE GENOMIC DNA]</scope>
    <source>
        <strain evidence="2 3">F11</strain>
    </source>
</reference>
<evidence type="ECO:0000313" key="3">
    <source>
        <dbReference type="Proteomes" id="UP000272025"/>
    </source>
</evidence>
<evidence type="ECO:0000313" key="2">
    <source>
        <dbReference type="EMBL" id="ROT40331.1"/>
    </source>
</evidence>
<protein>
    <submittedName>
        <fullName evidence="2">DUF1941-domain-containing protein</fullName>
    </submittedName>
</protein>
<keyword evidence="3" id="KW-1185">Reference proteome</keyword>
<organism evidence="2 3">
    <name type="scientific">Sodiomyces alkalinus (strain CBS 110278 / VKM F-3762 / F11)</name>
    <name type="common">Alkaliphilic filamentous fungus</name>
    <dbReference type="NCBI Taxonomy" id="1314773"/>
    <lineage>
        <taxon>Eukaryota</taxon>
        <taxon>Fungi</taxon>
        <taxon>Dikarya</taxon>
        <taxon>Ascomycota</taxon>
        <taxon>Pezizomycotina</taxon>
        <taxon>Sordariomycetes</taxon>
        <taxon>Hypocreomycetidae</taxon>
        <taxon>Glomerellales</taxon>
        <taxon>Plectosphaerellaceae</taxon>
        <taxon>Sodiomyces</taxon>
    </lineage>
</organism>
<dbReference type="Proteomes" id="UP000272025">
    <property type="component" value="Unassembled WGS sequence"/>
</dbReference>
<name>A0A3N2Q0P6_SODAK</name>
<dbReference type="EMBL" id="ML119052">
    <property type="protein sequence ID" value="ROT40331.1"/>
    <property type="molecule type" value="Genomic_DNA"/>
</dbReference>
<dbReference type="PANTHER" id="PTHR13109">
    <property type="entry name" value="NEUROCHONDRIN"/>
    <property type="match status" value="1"/>
</dbReference>
<feature type="region of interest" description="Disordered" evidence="1">
    <location>
        <begin position="1"/>
        <end position="34"/>
    </location>
</feature>
<evidence type="ECO:0000256" key="1">
    <source>
        <dbReference type="SAM" id="MobiDB-lite"/>
    </source>
</evidence>
<dbReference type="PANTHER" id="PTHR13109:SF7">
    <property type="entry name" value="NEUROCHONDRIN"/>
    <property type="match status" value="1"/>
</dbReference>
<dbReference type="SUPFAM" id="SSF48371">
    <property type="entry name" value="ARM repeat"/>
    <property type="match status" value="1"/>
</dbReference>
<dbReference type="InterPro" id="IPR016024">
    <property type="entry name" value="ARM-type_fold"/>
</dbReference>
<dbReference type="GeneID" id="39579587"/>
<dbReference type="OrthoDB" id="8962942at2759"/>
<dbReference type="Pfam" id="PF05536">
    <property type="entry name" value="Neurochondrin"/>
    <property type="match status" value="1"/>
</dbReference>
<accession>A0A3N2Q0P6</accession>
<feature type="compositionally biased region" description="Basic and acidic residues" evidence="1">
    <location>
        <begin position="1"/>
        <end position="24"/>
    </location>
</feature>